<dbReference type="PRINTS" id="PR01300">
    <property type="entry name" value="PYOCINKILLER"/>
</dbReference>
<dbReference type="GO" id="GO:0005102">
    <property type="term" value="F:signaling receptor binding"/>
    <property type="evidence" value="ECO:0007669"/>
    <property type="project" value="InterPro"/>
</dbReference>
<feature type="compositionally biased region" description="Basic residues" evidence="8">
    <location>
        <begin position="149"/>
        <end position="159"/>
    </location>
</feature>
<keyword evidence="5" id="KW-0378">Hydrolase</keyword>
<keyword evidence="7" id="KW-0078">Bacteriocin</keyword>
<evidence type="ECO:0000256" key="7">
    <source>
        <dbReference type="ARBA" id="ARBA00023048"/>
    </source>
</evidence>
<keyword evidence="3" id="KW-0540">Nuclease</keyword>
<accession>A0A7X5QES7</accession>
<dbReference type="GO" id="GO:0031640">
    <property type="term" value="P:killing of cells of another organism"/>
    <property type="evidence" value="ECO:0007669"/>
    <property type="project" value="UniProtKB-KW"/>
</dbReference>
<dbReference type="InterPro" id="IPR037146">
    <property type="entry name" value="Colicin/pyocin_DNase_dom_sf"/>
</dbReference>
<evidence type="ECO:0000256" key="2">
    <source>
        <dbReference type="ARBA" id="ARBA00022529"/>
    </source>
</evidence>
<dbReference type="GO" id="GO:0042742">
    <property type="term" value="P:defense response to bacterium"/>
    <property type="evidence" value="ECO:0007669"/>
    <property type="project" value="UniProtKB-KW"/>
</dbReference>
<evidence type="ECO:0000313" key="11">
    <source>
        <dbReference type="Proteomes" id="UP000591844"/>
    </source>
</evidence>
<feature type="non-terminal residue" evidence="10">
    <location>
        <position position="1"/>
    </location>
</feature>
<dbReference type="RefSeq" id="WP_207629026.1">
    <property type="nucleotide sequence ID" value="NZ_CAWPIB010000013.1"/>
</dbReference>
<dbReference type="GO" id="GO:0019835">
    <property type="term" value="P:cytolysis"/>
    <property type="evidence" value="ECO:0007669"/>
    <property type="project" value="InterPro"/>
</dbReference>
<sequence>GNEEPPFIPSQITVLPIPDKVGSDIESLPMPEEKDFRDYILVFPAGSGMKPVYVMFNTPRNQPGVVTGRGQKIEGNWLSRAGQGMGAPIPSQIADKLRGRRFNNFDNFRKAFWKEVANDPELSKQFKTANMGNMKKGKAPAPRKDEWKGKKKKYELHHKKPISEGGDVYDIDNISVVTPKRHGELHNWR</sequence>
<organism evidence="10 11">
    <name type="scientific">Photorhabdus cinerea</name>
    <dbReference type="NCBI Taxonomy" id="471575"/>
    <lineage>
        <taxon>Bacteria</taxon>
        <taxon>Pseudomonadati</taxon>
        <taxon>Pseudomonadota</taxon>
        <taxon>Gammaproteobacteria</taxon>
        <taxon>Enterobacterales</taxon>
        <taxon>Morganellaceae</taxon>
        <taxon>Photorhabdus</taxon>
    </lineage>
</organism>
<evidence type="ECO:0000256" key="6">
    <source>
        <dbReference type="ARBA" id="ARBA00023022"/>
    </source>
</evidence>
<dbReference type="EMBL" id="PUJW01000013">
    <property type="protein sequence ID" value="NHB93103.1"/>
    <property type="molecule type" value="Genomic_DNA"/>
</dbReference>
<protein>
    <submittedName>
        <fullName evidence="10">Killer protein of pyocin s3</fullName>
    </submittedName>
</protein>
<evidence type="ECO:0000256" key="8">
    <source>
        <dbReference type="SAM" id="MobiDB-lite"/>
    </source>
</evidence>
<dbReference type="CDD" id="cd00085">
    <property type="entry name" value="HNHc"/>
    <property type="match status" value="1"/>
</dbReference>
<dbReference type="InterPro" id="IPR003060">
    <property type="entry name" value="Pyocin_killer"/>
</dbReference>
<feature type="domain" description="HNH nuclease" evidence="9">
    <location>
        <begin position="130"/>
        <end position="183"/>
    </location>
</feature>
<keyword evidence="2" id="KW-0929">Antimicrobial</keyword>
<comment type="similarity">
    <text evidence="1">Belongs to the colicin/pyosin nuclease family.</text>
</comment>
<evidence type="ECO:0000313" key="10">
    <source>
        <dbReference type="EMBL" id="NHB93103.1"/>
    </source>
</evidence>
<evidence type="ECO:0000256" key="3">
    <source>
        <dbReference type="ARBA" id="ARBA00022722"/>
    </source>
</evidence>
<gene>
    <name evidence="10" type="ORF">C5469_13485</name>
</gene>
<keyword evidence="11" id="KW-1185">Reference proteome</keyword>
<dbReference type="InterPro" id="IPR016128">
    <property type="entry name" value="Pyosin/cloacin_T_dom"/>
</dbReference>
<dbReference type="Pfam" id="PF21431">
    <property type="entry name" value="Col-Pyo_DNase"/>
    <property type="match status" value="1"/>
</dbReference>
<dbReference type="SUPFAM" id="SSF54060">
    <property type="entry name" value="His-Me finger endonucleases"/>
    <property type="match status" value="1"/>
</dbReference>
<dbReference type="GO" id="GO:0016787">
    <property type="term" value="F:hydrolase activity"/>
    <property type="evidence" value="ECO:0007669"/>
    <property type="project" value="UniProtKB-KW"/>
</dbReference>
<dbReference type="SMART" id="SM00507">
    <property type="entry name" value="HNHc"/>
    <property type="match status" value="1"/>
</dbReference>
<dbReference type="Gene3D" id="3.90.540.10">
    <property type="entry name" value="Colicin/pyocin, DNase domain"/>
    <property type="match status" value="1"/>
</dbReference>
<evidence type="ECO:0000256" key="4">
    <source>
        <dbReference type="ARBA" id="ARBA00022759"/>
    </source>
</evidence>
<name>A0A7X5QES7_9GAMM</name>
<dbReference type="Pfam" id="PF06958">
    <property type="entry name" value="Pyocin_S"/>
    <property type="match status" value="1"/>
</dbReference>
<dbReference type="InterPro" id="IPR003615">
    <property type="entry name" value="HNH_nuc"/>
</dbReference>
<evidence type="ECO:0000256" key="5">
    <source>
        <dbReference type="ARBA" id="ARBA00022801"/>
    </source>
</evidence>
<comment type="caution">
    <text evidence="10">The sequence shown here is derived from an EMBL/GenBank/DDBJ whole genome shotgun (WGS) entry which is preliminary data.</text>
</comment>
<dbReference type="AlphaFoldDB" id="A0A7X5QES7"/>
<reference evidence="10 11" key="1">
    <citation type="submission" date="2018-02" db="EMBL/GenBank/DDBJ databases">
        <authorList>
            <person name="Machado R.A."/>
        </authorList>
    </citation>
    <scope>NUCLEOTIDE SEQUENCE [LARGE SCALE GENOMIC DNA]</scope>
    <source>
        <strain evidence="10 11">DSM 19724</strain>
    </source>
</reference>
<dbReference type="InterPro" id="IPR044925">
    <property type="entry name" value="His-Me_finger_sf"/>
</dbReference>
<evidence type="ECO:0000259" key="9">
    <source>
        <dbReference type="SMART" id="SM00507"/>
    </source>
</evidence>
<keyword evidence="4" id="KW-0255">Endonuclease</keyword>
<dbReference type="Proteomes" id="UP000591844">
    <property type="component" value="Unassembled WGS sequence"/>
</dbReference>
<evidence type="ECO:0000256" key="1">
    <source>
        <dbReference type="ARBA" id="ARBA00006811"/>
    </source>
</evidence>
<feature type="region of interest" description="Disordered" evidence="8">
    <location>
        <begin position="132"/>
        <end position="159"/>
    </location>
</feature>
<proteinExistence type="inferred from homology"/>
<dbReference type="GO" id="GO:0004519">
    <property type="term" value="F:endonuclease activity"/>
    <property type="evidence" value="ECO:0007669"/>
    <property type="project" value="UniProtKB-KW"/>
</dbReference>
<keyword evidence="6" id="KW-0044">Antibiotic</keyword>